<dbReference type="AlphaFoldDB" id="A0A369CGD9"/>
<name>A0A369CGD9_9GAMM</name>
<dbReference type="InterPro" id="IPR024705">
    <property type="entry name" value="Ssp411"/>
</dbReference>
<dbReference type="InterPro" id="IPR008928">
    <property type="entry name" value="6-hairpin_glycosidase_sf"/>
</dbReference>
<protein>
    <recommendedName>
        <fullName evidence="2">Spermatogenesis-associated protein 20-like TRX domain-containing protein</fullName>
    </recommendedName>
</protein>
<dbReference type="InterPro" id="IPR004879">
    <property type="entry name" value="Ssp411-like_TRX"/>
</dbReference>
<proteinExistence type="predicted"/>
<dbReference type="InterPro" id="IPR036249">
    <property type="entry name" value="Thioredoxin-like_sf"/>
</dbReference>
<evidence type="ECO:0000313" key="3">
    <source>
        <dbReference type="EMBL" id="RCX32989.1"/>
    </source>
</evidence>
<reference evidence="3 4" key="1">
    <citation type="submission" date="2018-07" db="EMBL/GenBank/DDBJ databases">
        <title>Genomic Encyclopedia of Type Strains, Phase IV (KMG-IV): sequencing the most valuable type-strain genomes for metagenomic binning, comparative biology and taxonomic classification.</title>
        <authorList>
            <person name="Goeker M."/>
        </authorList>
    </citation>
    <scope>NUCLEOTIDE SEQUENCE [LARGE SCALE GENOMIC DNA]</scope>
    <source>
        <strain evidence="3 4">DSM 26407</strain>
    </source>
</reference>
<dbReference type="EMBL" id="QPJY01000001">
    <property type="protein sequence ID" value="RCX32989.1"/>
    <property type="molecule type" value="Genomic_DNA"/>
</dbReference>
<gene>
    <name evidence="3" type="ORF">DFQ59_101287</name>
</gene>
<dbReference type="PANTHER" id="PTHR42899:SF1">
    <property type="entry name" value="SPERMATOGENESIS-ASSOCIATED PROTEIN 20"/>
    <property type="match status" value="1"/>
</dbReference>
<dbReference type="SUPFAM" id="SSF52833">
    <property type="entry name" value="Thioredoxin-like"/>
    <property type="match status" value="1"/>
</dbReference>
<sequence length="616" mass="65084">MPLRPAVAALLALLLAPPTPAAAASPLADHPSPYLALHAGDPVEWRLWGPEALAEARREGRLLFVSSGYFACHWCHVMRRESFSDPAIAALLNEHFVPVKVDRELLPALDARLIDFTERTQGRAGWPLGVFITPAGHPLLGFTYLPPERFRALLEAMAGRWESEGESLSALAARVVETLEAQTGGTVQPLDPGRAPALEAAFRDQALDLADGLAGGFGHENKFPMAPQLAALLQLQGRHPDAGLGAFLALTLEQMASQGLYDLLGGGFFRYTVDPAWHLPHFEKMLYDNAQLATLYLEAGRSLGRPELTAVGRETLAFMLRELAAPDGGFIASLSAVDDQDVEGGYYLWREETLTGLLDPEERAAVRVAWGLDGIPELEAGQLPRRVAGLEATAAELGRPAGTVATQLEHAAAKLRKARALRGLPRDGKVVAAWNGLALEALAAGTRLPDGAAFRAAGERLYAYLAGVLWDGGRLARAGHGRQAVGEGTLEDYALVARGLLAWAGATGDAGARRFAARLVATAWERFHGPAGWRLASDSLLGYGGAEPALMDGVLPSPGAVLAGVTLALARTGELPDSLARQAAAALAAGGGAARDGPFWYASYVRLLSAPVGGEG</sequence>
<dbReference type="Proteomes" id="UP000252707">
    <property type="component" value="Unassembled WGS sequence"/>
</dbReference>
<feature type="chain" id="PRO_5016638331" description="Spermatogenesis-associated protein 20-like TRX domain-containing protein" evidence="1">
    <location>
        <begin position="24"/>
        <end position="616"/>
    </location>
</feature>
<evidence type="ECO:0000259" key="2">
    <source>
        <dbReference type="Pfam" id="PF03190"/>
    </source>
</evidence>
<feature type="signal peptide" evidence="1">
    <location>
        <begin position="1"/>
        <end position="23"/>
    </location>
</feature>
<dbReference type="OrthoDB" id="9762614at2"/>
<keyword evidence="4" id="KW-1185">Reference proteome</keyword>
<dbReference type="RefSeq" id="WP_114277879.1">
    <property type="nucleotide sequence ID" value="NZ_QPJY01000001.1"/>
</dbReference>
<dbReference type="GO" id="GO:0005975">
    <property type="term" value="P:carbohydrate metabolic process"/>
    <property type="evidence" value="ECO:0007669"/>
    <property type="project" value="InterPro"/>
</dbReference>
<accession>A0A369CGD9</accession>
<dbReference type="Gene3D" id="3.40.30.10">
    <property type="entry name" value="Glutaredoxin"/>
    <property type="match status" value="1"/>
</dbReference>
<dbReference type="PIRSF" id="PIRSF006402">
    <property type="entry name" value="UCP006402_thioredoxin"/>
    <property type="match status" value="1"/>
</dbReference>
<feature type="domain" description="Spermatogenesis-associated protein 20-like TRX" evidence="2">
    <location>
        <begin position="27"/>
        <end position="179"/>
    </location>
</feature>
<dbReference type="SUPFAM" id="SSF48208">
    <property type="entry name" value="Six-hairpin glycosidases"/>
    <property type="match status" value="1"/>
</dbReference>
<organism evidence="3 4">
    <name type="scientific">Thioalbus denitrificans</name>
    <dbReference type="NCBI Taxonomy" id="547122"/>
    <lineage>
        <taxon>Bacteria</taxon>
        <taxon>Pseudomonadati</taxon>
        <taxon>Pseudomonadota</taxon>
        <taxon>Gammaproteobacteria</taxon>
        <taxon>Chromatiales</taxon>
        <taxon>Ectothiorhodospiraceae</taxon>
        <taxon>Thioalbus</taxon>
    </lineage>
</organism>
<comment type="caution">
    <text evidence="3">The sequence shown here is derived from an EMBL/GenBank/DDBJ whole genome shotgun (WGS) entry which is preliminary data.</text>
</comment>
<evidence type="ECO:0000313" key="4">
    <source>
        <dbReference type="Proteomes" id="UP000252707"/>
    </source>
</evidence>
<keyword evidence="1" id="KW-0732">Signal</keyword>
<dbReference type="Pfam" id="PF03190">
    <property type="entry name" value="Thioredox_DsbH"/>
    <property type="match status" value="1"/>
</dbReference>
<evidence type="ECO:0000256" key="1">
    <source>
        <dbReference type="SAM" id="SignalP"/>
    </source>
</evidence>
<dbReference type="PANTHER" id="PTHR42899">
    <property type="entry name" value="SPERMATOGENESIS-ASSOCIATED PROTEIN 20"/>
    <property type="match status" value="1"/>
</dbReference>